<dbReference type="OrthoDB" id="428895at2759"/>
<evidence type="ECO:0000313" key="9">
    <source>
        <dbReference type="Proteomes" id="UP000759537"/>
    </source>
</evidence>
<dbReference type="SUPFAM" id="SSF58038">
    <property type="entry name" value="SNARE fusion complex"/>
    <property type="match status" value="1"/>
</dbReference>
<dbReference type="CDD" id="cd15858">
    <property type="entry name" value="SNARE_VAM7"/>
    <property type="match status" value="1"/>
</dbReference>
<dbReference type="EMBL" id="WHVB01000007">
    <property type="protein sequence ID" value="KAF8481189.1"/>
    <property type="molecule type" value="Genomic_DNA"/>
</dbReference>
<dbReference type="FunFam" id="1.20.5.110:FF:000058">
    <property type="entry name" value="VAM7p Vacuolar SNARE protein"/>
    <property type="match status" value="1"/>
</dbReference>
<dbReference type="GO" id="GO:0000329">
    <property type="term" value="C:fungal-type vacuole membrane"/>
    <property type="evidence" value="ECO:0007669"/>
    <property type="project" value="UniProtKB-ARBA"/>
</dbReference>
<evidence type="ECO:0000256" key="5">
    <source>
        <dbReference type="SAM" id="MobiDB-lite"/>
    </source>
</evidence>
<dbReference type="SMART" id="SM00397">
    <property type="entry name" value="t_SNARE"/>
    <property type="match status" value="1"/>
</dbReference>
<evidence type="ECO:0000256" key="3">
    <source>
        <dbReference type="ARBA" id="ARBA00023054"/>
    </source>
</evidence>
<comment type="subcellular location">
    <subcellularLocation>
        <location evidence="1">Vacuole</location>
    </subcellularLocation>
</comment>
<dbReference type="InterPro" id="IPR001683">
    <property type="entry name" value="PX_dom"/>
</dbReference>
<gene>
    <name evidence="8" type="ORF">DFH94DRAFT_692220</name>
</gene>
<dbReference type="Gene3D" id="1.20.5.110">
    <property type="match status" value="1"/>
</dbReference>
<evidence type="ECO:0000256" key="4">
    <source>
        <dbReference type="ARBA" id="ARBA00054927"/>
    </source>
</evidence>
<keyword evidence="9" id="KW-1185">Reference proteome</keyword>
<comment type="function">
    <text evidence="4">Essential for proper morphogenesis of the vacuole. May exist as structural reinforcement on the surface of the vacuolar membrane and be required for maintenance against rupture by osmotic pressure.</text>
</comment>
<evidence type="ECO:0000256" key="2">
    <source>
        <dbReference type="ARBA" id="ARBA00022554"/>
    </source>
</evidence>
<dbReference type="PROSITE" id="PS50192">
    <property type="entry name" value="T_SNARE"/>
    <property type="match status" value="1"/>
</dbReference>
<evidence type="ECO:0000256" key="1">
    <source>
        <dbReference type="ARBA" id="ARBA00004116"/>
    </source>
</evidence>
<dbReference type="AlphaFoldDB" id="A0A9P5MXQ4"/>
<accession>A0A9P5MXQ4</accession>
<feature type="domain" description="PX" evidence="7">
    <location>
        <begin position="4"/>
        <end position="121"/>
    </location>
</feature>
<dbReference type="PROSITE" id="PS50195">
    <property type="entry name" value="PX"/>
    <property type="match status" value="1"/>
</dbReference>
<dbReference type="Gene3D" id="3.30.1520.10">
    <property type="entry name" value="Phox-like domain"/>
    <property type="match status" value="1"/>
</dbReference>
<evidence type="ECO:0000259" key="6">
    <source>
        <dbReference type="PROSITE" id="PS50192"/>
    </source>
</evidence>
<keyword evidence="3" id="KW-0175">Coiled coil</keyword>
<dbReference type="InterPro" id="IPR036871">
    <property type="entry name" value="PX_dom_sf"/>
</dbReference>
<dbReference type="GO" id="GO:0097576">
    <property type="term" value="P:vacuole fusion"/>
    <property type="evidence" value="ECO:0007669"/>
    <property type="project" value="UniProtKB-ARBA"/>
</dbReference>
<name>A0A9P5MXQ4_9AGAM</name>
<dbReference type="InterPro" id="IPR000727">
    <property type="entry name" value="T_SNARE_dom"/>
</dbReference>
<proteinExistence type="predicted"/>
<dbReference type="CDD" id="cd06897">
    <property type="entry name" value="PX_SNARE"/>
    <property type="match status" value="1"/>
</dbReference>
<feature type="domain" description="T-SNARE coiled-coil homology" evidence="6">
    <location>
        <begin position="311"/>
        <end position="373"/>
    </location>
</feature>
<dbReference type="SUPFAM" id="SSF64268">
    <property type="entry name" value="PX domain"/>
    <property type="match status" value="1"/>
</dbReference>
<reference evidence="8" key="1">
    <citation type="submission" date="2019-10" db="EMBL/GenBank/DDBJ databases">
        <authorList>
            <consortium name="DOE Joint Genome Institute"/>
            <person name="Kuo A."/>
            <person name="Miyauchi S."/>
            <person name="Kiss E."/>
            <person name="Drula E."/>
            <person name="Kohler A."/>
            <person name="Sanchez-Garcia M."/>
            <person name="Andreopoulos B."/>
            <person name="Barry K.W."/>
            <person name="Bonito G."/>
            <person name="Buee M."/>
            <person name="Carver A."/>
            <person name="Chen C."/>
            <person name="Cichocki N."/>
            <person name="Clum A."/>
            <person name="Culley D."/>
            <person name="Crous P.W."/>
            <person name="Fauchery L."/>
            <person name="Girlanda M."/>
            <person name="Hayes R."/>
            <person name="Keri Z."/>
            <person name="LaButti K."/>
            <person name="Lipzen A."/>
            <person name="Lombard V."/>
            <person name="Magnuson J."/>
            <person name="Maillard F."/>
            <person name="Morin E."/>
            <person name="Murat C."/>
            <person name="Nolan M."/>
            <person name="Ohm R."/>
            <person name="Pangilinan J."/>
            <person name="Pereira M."/>
            <person name="Perotto S."/>
            <person name="Peter M."/>
            <person name="Riley R."/>
            <person name="Sitrit Y."/>
            <person name="Stielow B."/>
            <person name="Szollosi G."/>
            <person name="Zifcakova L."/>
            <person name="Stursova M."/>
            <person name="Spatafora J.W."/>
            <person name="Tedersoo L."/>
            <person name="Vaario L.-M."/>
            <person name="Yamada A."/>
            <person name="Yan M."/>
            <person name="Wang P."/>
            <person name="Xu J."/>
            <person name="Bruns T."/>
            <person name="Baldrian P."/>
            <person name="Vilgalys R."/>
            <person name="Henrissat B."/>
            <person name="Grigoriev I.V."/>
            <person name="Hibbett D."/>
            <person name="Nagy L.G."/>
            <person name="Martin F.M."/>
        </authorList>
    </citation>
    <scope>NUCLEOTIDE SEQUENCE</scope>
    <source>
        <strain evidence="8">Prilba</strain>
    </source>
</reference>
<organism evidence="8 9">
    <name type="scientific">Russula ochroleuca</name>
    <dbReference type="NCBI Taxonomy" id="152965"/>
    <lineage>
        <taxon>Eukaryota</taxon>
        <taxon>Fungi</taxon>
        <taxon>Dikarya</taxon>
        <taxon>Basidiomycota</taxon>
        <taxon>Agaricomycotina</taxon>
        <taxon>Agaricomycetes</taxon>
        <taxon>Russulales</taxon>
        <taxon>Russulaceae</taxon>
        <taxon>Russula</taxon>
    </lineage>
</organism>
<dbReference type="GO" id="GO:0007034">
    <property type="term" value="P:vacuolar transport"/>
    <property type="evidence" value="ECO:0007669"/>
    <property type="project" value="UniProtKB-ARBA"/>
</dbReference>
<dbReference type="Proteomes" id="UP000759537">
    <property type="component" value="Unassembled WGS sequence"/>
</dbReference>
<dbReference type="PANTHER" id="PTHR22775:SF47">
    <property type="entry name" value="MEIOTICALLY UP-REGULATED GENE 122 PROTEIN"/>
    <property type="match status" value="1"/>
</dbReference>
<dbReference type="PANTHER" id="PTHR22775">
    <property type="entry name" value="SORTING NEXIN"/>
    <property type="match status" value="1"/>
</dbReference>
<dbReference type="Pfam" id="PF00787">
    <property type="entry name" value="PX"/>
    <property type="match status" value="1"/>
</dbReference>
<protein>
    <submittedName>
        <fullName evidence="8">Syntaxin</fullName>
    </submittedName>
</protein>
<evidence type="ECO:0000259" key="7">
    <source>
        <dbReference type="PROSITE" id="PS50195"/>
    </source>
</evidence>
<evidence type="ECO:0000313" key="8">
    <source>
        <dbReference type="EMBL" id="KAF8481189.1"/>
    </source>
</evidence>
<keyword evidence="2" id="KW-0926">Vacuole</keyword>
<sequence>MAATAIQAVYVRGHEERIDPKPHVVFRIDIQAHVRSWQMWRRYSEFTDLHTELTKSVGAPPPSPLPPKHAFAMLRSPKNEALLEERRAGLEAYLRAIISTKDSRWLDTYAFRDFLGIPIGKHAAGDLASISISDPSPQFTSSTWLDEHMDLQARVRDIRADVNRRDAFSERGDVGGAHTTNVQAKKKLAGVLTRVGVLVKGLDALVKLGGMSEGELQRRTDMAARLQDDCEKLAKMLTVSASRLTSTSSSAARNATAESDRAALLGGGGGSGGEPAVSSKPIARVFGVPPPPKETEETRPLDDHGVFQLQQTKMDQQDAQLGQLTAILQRQKQLGTAINNELAQHIELLDGLSDDMDRVGGKLTAAKKQLNRLG</sequence>
<dbReference type="GO" id="GO:0016192">
    <property type="term" value="P:vesicle-mediated transport"/>
    <property type="evidence" value="ECO:0007669"/>
    <property type="project" value="UniProtKB-ARBA"/>
</dbReference>
<feature type="region of interest" description="Disordered" evidence="5">
    <location>
        <begin position="262"/>
        <end position="300"/>
    </location>
</feature>
<reference evidence="8" key="2">
    <citation type="journal article" date="2020" name="Nat. Commun.">
        <title>Large-scale genome sequencing of mycorrhizal fungi provides insights into the early evolution of symbiotic traits.</title>
        <authorList>
            <person name="Miyauchi S."/>
            <person name="Kiss E."/>
            <person name="Kuo A."/>
            <person name="Drula E."/>
            <person name="Kohler A."/>
            <person name="Sanchez-Garcia M."/>
            <person name="Morin E."/>
            <person name="Andreopoulos B."/>
            <person name="Barry K.W."/>
            <person name="Bonito G."/>
            <person name="Buee M."/>
            <person name="Carver A."/>
            <person name="Chen C."/>
            <person name="Cichocki N."/>
            <person name="Clum A."/>
            <person name="Culley D."/>
            <person name="Crous P.W."/>
            <person name="Fauchery L."/>
            <person name="Girlanda M."/>
            <person name="Hayes R.D."/>
            <person name="Keri Z."/>
            <person name="LaButti K."/>
            <person name="Lipzen A."/>
            <person name="Lombard V."/>
            <person name="Magnuson J."/>
            <person name="Maillard F."/>
            <person name="Murat C."/>
            <person name="Nolan M."/>
            <person name="Ohm R.A."/>
            <person name="Pangilinan J."/>
            <person name="Pereira M.F."/>
            <person name="Perotto S."/>
            <person name="Peter M."/>
            <person name="Pfister S."/>
            <person name="Riley R."/>
            <person name="Sitrit Y."/>
            <person name="Stielow J.B."/>
            <person name="Szollosi G."/>
            <person name="Zifcakova L."/>
            <person name="Stursova M."/>
            <person name="Spatafora J.W."/>
            <person name="Tedersoo L."/>
            <person name="Vaario L.M."/>
            <person name="Yamada A."/>
            <person name="Yan M."/>
            <person name="Wang P."/>
            <person name="Xu J."/>
            <person name="Bruns T."/>
            <person name="Baldrian P."/>
            <person name="Vilgalys R."/>
            <person name="Dunand C."/>
            <person name="Henrissat B."/>
            <person name="Grigoriev I.V."/>
            <person name="Hibbett D."/>
            <person name="Nagy L.G."/>
            <person name="Martin F.M."/>
        </authorList>
    </citation>
    <scope>NUCLEOTIDE SEQUENCE</scope>
    <source>
        <strain evidence="8">Prilba</strain>
    </source>
</reference>
<dbReference type="SMART" id="SM00312">
    <property type="entry name" value="PX"/>
    <property type="match status" value="1"/>
</dbReference>
<dbReference type="GO" id="GO:0035091">
    <property type="term" value="F:phosphatidylinositol binding"/>
    <property type="evidence" value="ECO:0007669"/>
    <property type="project" value="InterPro"/>
</dbReference>
<comment type="caution">
    <text evidence="8">The sequence shown here is derived from an EMBL/GenBank/DDBJ whole genome shotgun (WGS) entry which is preliminary data.</text>
</comment>